<proteinExistence type="predicted"/>
<comment type="caution">
    <text evidence="1">The sequence shown here is derived from an EMBL/GenBank/DDBJ whole genome shotgun (WGS) entry which is preliminary data.</text>
</comment>
<feature type="non-terminal residue" evidence="1">
    <location>
        <position position="146"/>
    </location>
</feature>
<gene>
    <name evidence="1" type="ORF">G9U52_38540</name>
</gene>
<name>A0ABX0JI98_9BACL</name>
<organism evidence="1 2">
    <name type="scientific">Paenibacillus agricola</name>
    <dbReference type="NCBI Taxonomy" id="2716264"/>
    <lineage>
        <taxon>Bacteria</taxon>
        <taxon>Bacillati</taxon>
        <taxon>Bacillota</taxon>
        <taxon>Bacilli</taxon>
        <taxon>Bacillales</taxon>
        <taxon>Paenibacillaceae</taxon>
        <taxon>Paenibacillus</taxon>
    </lineage>
</organism>
<dbReference type="Proteomes" id="UP001165962">
    <property type="component" value="Unassembled WGS sequence"/>
</dbReference>
<sequence>MLSDFQLENRVTELVNEFGFLESWADRLYKAWDERVAKSWLDELTQDNESQGEVVEEIFSEPPAVVQVQKPAVKPGRGGSRPGSGRKVMGKTVIVSISLSYDEWGYIDTVIQNGTYASMADYFRSCEEIDVRLKEILVQIASDNNF</sequence>
<protein>
    <submittedName>
        <fullName evidence="1">Uncharacterized protein</fullName>
    </submittedName>
</protein>
<evidence type="ECO:0000313" key="1">
    <source>
        <dbReference type="EMBL" id="NHN35586.1"/>
    </source>
</evidence>
<keyword evidence="2" id="KW-1185">Reference proteome</keyword>
<reference evidence="1" key="1">
    <citation type="submission" date="2020-03" db="EMBL/GenBank/DDBJ databases">
        <title>Draft sequencing of Paenibacilllus sp. S3N08.</title>
        <authorList>
            <person name="Kim D.-U."/>
        </authorList>
    </citation>
    <scope>NUCLEOTIDE SEQUENCE</scope>
    <source>
        <strain evidence="1">S3N08</strain>
    </source>
</reference>
<accession>A0ABX0JI98</accession>
<dbReference type="EMBL" id="JAAOIW010000045">
    <property type="protein sequence ID" value="NHN35586.1"/>
    <property type="molecule type" value="Genomic_DNA"/>
</dbReference>
<evidence type="ECO:0000313" key="2">
    <source>
        <dbReference type="Proteomes" id="UP001165962"/>
    </source>
</evidence>